<gene>
    <name evidence="2" type="ORF">DW914_06665</name>
</gene>
<comment type="caution">
    <text evidence="2">The sequence shown here is derived from an EMBL/GenBank/DDBJ whole genome shotgun (WGS) entry which is preliminary data.</text>
</comment>
<dbReference type="AlphaFoldDB" id="A0A3R6CTB3"/>
<reference evidence="2 3" key="1">
    <citation type="submission" date="2018-08" db="EMBL/GenBank/DDBJ databases">
        <title>A genome reference for cultivated species of the human gut microbiota.</title>
        <authorList>
            <person name="Zou Y."/>
            <person name="Xue W."/>
            <person name="Luo G."/>
        </authorList>
    </citation>
    <scope>NUCLEOTIDE SEQUENCE [LARGE SCALE GENOMIC DNA]</scope>
    <source>
        <strain evidence="2 3">AM42-1AC</strain>
    </source>
</reference>
<protein>
    <submittedName>
        <fullName evidence="2">Uncharacterized protein</fullName>
    </submittedName>
</protein>
<keyword evidence="1" id="KW-0472">Membrane</keyword>
<proteinExistence type="predicted"/>
<evidence type="ECO:0000313" key="3">
    <source>
        <dbReference type="Proteomes" id="UP000283492"/>
    </source>
</evidence>
<feature type="transmembrane region" description="Helical" evidence="1">
    <location>
        <begin position="12"/>
        <end position="28"/>
    </location>
</feature>
<evidence type="ECO:0000256" key="1">
    <source>
        <dbReference type="SAM" id="Phobius"/>
    </source>
</evidence>
<feature type="transmembrane region" description="Helical" evidence="1">
    <location>
        <begin position="40"/>
        <end position="59"/>
    </location>
</feature>
<dbReference type="EMBL" id="QSFX01000008">
    <property type="protein sequence ID" value="RHA89898.1"/>
    <property type="molecule type" value="Genomic_DNA"/>
</dbReference>
<accession>A0A3R6CTB3</accession>
<organism evidence="2 3">
    <name type="scientific">Roseburia inulinivorans</name>
    <dbReference type="NCBI Taxonomy" id="360807"/>
    <lineage>
        <taxon>Bacteria</taxon>
        <taxon>Bacillati</taxon>
        <taxon>Bacillota</taxon>
        <taxon>Clostridia</taxon>
        <taxon>Lachnospirales</taxon>
        <taxon>Lachnospiraceae</taxon>
        <taxon>Roseburia</taxon>
    </lineage>
</organism>
<sequence>MISTISKICAPFVLIFIIDLVFLILIYKAYKRGNYERYNFFVRAGCVISILFIGVIVIAL</sequence>
<keyword evidence="1" id="KW-0812">Transmembrane</keyword>
<keyword evidence="1" id="KW-1133">Transmembrane helix</keyword>
<name>A0A3R6CTB3_9FIRM</name>
<dbReference type="Proteomes" id="UP000283492">
    <property type="component" value="Unassembled WGS sequence"/>
</dbReference>
<evidence type="ECO:0000313" key="2">
    <source>
        <dbReference type="EMBL" id="RHA89898.1"/>
    </source>
</evidence>